<evidence type="ECO:0000313" key="3">
    <source>
        <dbReference type="Proteomes" id="UP001516662"/>
    </source>
</evidence>
<keyword evidence="1" id="KW-1133">Transmembrane helix</keyword>
<dbReference type="RefSeq" id="WP_193535302.1">
    <property type="nucleotide sequence ID" value="NZ_JADCLJ010000018.1"/>
</dbReference>
<reference evidence="2 3" key="1">
    <citation type="submission" date="2020-10" db="EMBL/GenBank/DDBJ databases">
        <title>Bacillus sp. HD4P25, an endophyte from a halophyte.</title>
        <authorList>
            <person name="Sun J.-Q."/>
        </authorList>
    </citation>
    <scope>NUCLEOTIDE SEQUENCE [LARGE SCALE GENOMIC DNA]</scope>
    <source>
        <strain evidence="2 3">YIM 93174</strain>
    </source>
</reference>
<evidence type="ECO:0000256" key="1">
    <source>
        <dbReference type="SAM" id="Phobius"/>
    </source>
</evidence>
<keyword evidence="3" id="KW-1185">Reference proteome</keyword>
<protein>
    <submittedName>
        <fullName evidence="2">Uncharacterized protein</fullName>
    </submittedName>
</protein>
<sequence length="166" mass="19382">MKTEFVLLIASFIFLATIVITSRLFYMIELKRYTQKVVKKVGLDIIHLDYSFEQMVYLVSLPSSSPLITDANKDNISIEYDYQSYIFPELHGVKIFIKTPIEKRMLAYLPIKAFRLPSLDQILEQGKITDSDYRKISTYKLTHLSTLSEIKDEVYKQIQVSQRTVI</sequence>
<evidence type="ECO:0000313" key="2">
    <source>
        <dbReference type="EMBL" id="MBE4907826.1"/>
    </source>
</evidence>
<dbReference type="EMBL" id="JADCLJ010000018">
    <property type="protein sequence ID" value="MBE4907826.1"/>
    <property type="molecule type" value="Genomic_DNA"/>
</dbReference>
<name>A0ABR9QH48_9BACI</name>
<keyword evidence="1" id="KW-0472">Membrane</keyword>
<comment type="caution">
    <text evidence="2">The sequence shown here is derived from an EMBL/GenBank/DDBJ whole genome shotgun (WGS) entry which is preliminary data.</text>
</comment>
<feature type="transmembrane region" description="Helical" evidence="1">
    <location>
        <begin position="6"/>
        <end position="26"/>
    </location>
</feature>
<accession>A0ABR9QH48</accession>
<keyword evidence="1" id="KW-0812">Transmembrane</keyword>
<proteinExistence type="predicted"/>
<dbReference type="Proteomes" id="UP001516662">
    <property type="component" value="Unassembled WGS sequence"/>
</dbReference>
<organism evidence="2 3">
    <name type="scientific">Litchfieldia luteola</name>
    <dbReference type="NCBI Taxonomy" id="682179"/>
    <lineage>
        <taxon>Bacteria</taxon>
        <taxon>Bacillati</taxon>
        <taxon>Bacillota</taxon>
        <taxon>Bacilli</taxon>
        <taxon>Bacillales</taxon>
        <taxon>Bacillaceae</taxon>
        <taxon>Litchfieldia</taxon>
    </lineage>
</organism>
<gene>
    <name evidence="2" type="ORF">IMZ08_07135</name>
</gene>